<evidence type="ECO:0000259" key="1">
    <source>
        <dbReference type="SMART" id="SM00579"/>
    </source>
</evidence>
<sequence>MDICCKDIISDHSKKDIISDLPEALICHILSFLPIEDSALTSVLSKKWQHLFAFKPNLEFDDAVVYLNPDGERNETMFENFVDRVLSLQGDYPINKFSLTCRDFTDPTCVSRWISNVMERGVSDLDLRCIVYWDNGTMPPDIFVSKALVHLRIETGNGAFIDVEDVFLPNLKTLYLNKVLLRHSDNGFVKLITSCHVLEDLFIMNICWDGYLKRSLSSKTLKRLTFFCEDVHAVNPESVSFDTPNLVYFVYHDCVADKYKNMNFDSLVYASICLQMTSHQRTHASYEHLVGNATDFLLGISNVQILELFANTIEVLTFCCEQIPVFKNLVCLIIKTDQKAGWESLPVLLKNCPDLESLIFDGLHHNDTIKCEDVDGCLCKSSRGIPSCLSSSPVQFLTIWKFGEICDDYDDMEKQIELVMYFLETMPNLEEMKLFYDTQTDEDVISKLQMALRRTLSLRSLFNARCYQPSCSGIIQRDDVHEEKPHYGSFLHQRSFSSSMILSQQHMMRSPSHFPLCTPFGVSTYRPMSTSHISGSDESGDVNLVPETLTDLVQQDTVIEVADAAIDSSIHFDFVQQIVHNVHSLTGLNWWASIVFTTFLIRGVTI</sequence>
<dbReference type="InterPro" id="IPR006566">
    <property type="entry name" value="FBD"/>
</dbReference>
<accession>A0A8T2FR05</accession>
<feature type="domain" description="FBD" evidence="1">
    <location>
        <begin position="387"/>
        <end position="463"/>
    </location>
</feature>
<dbReference type="InterPro" id="IPR055294">
    <property type="entry name" value="FBL60-like"/>
</dbReference>
<name>A0A8T2FR05_ARASU</name>
<dbReference type="AlphaFoldDB" id="A0A8T2FR05"/>
<dbReference type="Pfam" id="PF00646">
    <property type="entry name" value="F-box"/>
    <property type="match status" value="1"/>
</dbReference>
<proteinExistence type="predicted"/>
<dbReference type="Proteomes" id="UP000694251">
    <property type="component" value="Chromosome 3"/>
</dbReference>
<dbReference type="Pfam" id="PF24758">
    <property type="entry name" value="LRR_At5g56370"/>
    <property type="match status" value="1"/>
</dbReference>
<dbReference type="PANTHER" id="PTHR31293">
    <property type="entry name" value="RNI-LIKE SUPERFAMILY PROTEIN"/>
    <property type="match status" value="1"/>
</dbReference>
<gene>
    <name evidence="2" type="ORF">ISN44_As03g040530</name>
</gene>
<dbReference type="CDD" id="cd22160">
    <property type="entry name" value="F-box_AtFBL13-like"/>
    <property type="match status" value="1"/>
</dbReference>
<reference evidence="2 3" key="1">
    <citation type="submission" date="2020-12" db="EMBL/GenBank/DDBJ databases">
        <title>Concerted genomic and epigenomic changes stabilize Arabidopsis allopolyploids.</title>
        <authorList>
            <person name="Chen Z."/>
        </authorList>
    </citation>
    <scope>NUCLEOTIDE SEQUENCE [LARGE SCALE GENOMIC DNA]</scope>
    <source>
        <strain evidence="2">As9502</strain>
        <tissue evidence="2">Leaf</tissue>
    </source>
</reference>
<evidence type="ECO:0000313" key="3">
    <source>
        <dbReference type="Proteomes" id="UP000694251"/>
    </source>
</evidence>
<dbReference type="PANTHER" id="PTHR31293:SF16">
    <property type="entry name" value="RNI-LIKE SUPERFAMILY PROTEIN"/>
    <property type="match status" value="1"/>
</dbReference>
<evidence type="ECO:0000313" key="2">
    <source>
        <dbReference type="EMBL" id="KAG7633771.1"/>
    </source>
</evidence>
<dbReference type="OrthoDB" id="612216at2759"/>
<dbReference type="InterPro" id="IPR053781">
    <property type="entry name" value="F-box_AtFBL13-like"/>
</dbReference>
<dbReference type="InterPro" id="IPR001810">
    <property type="entry name" value="F-box_dom"/>
</dbReference>
<comment type="caution">
    <text evidence="2">The sequence shown here is derived from an EMBL/GenBank/DDBJ whole genome shotgun (WGS) entry which is preliminary data.</text>
</comment>
<protein>
    <submittedName>
        <fullName evidence="2">FBD domain</fullName>
    </submittedName>
</protein>
<keyword evidence="3" id="KW-1185">Reference proteome</keyword>
<organism evidence="2 3">
    <name type="scientific">Arabidopsis suecica</name>
    <name type="common">Swedish thale-cress</name>
    <name type="synonym">Cardaminopsis suecica</name>
    <dbReference type="NCBI Taxonomy" id="45249"/>
    <lineage>
        <taxon>Eukaryota</taxon>
        <taxon>Viridiplantae</taxon>
        <taxon>Streptophyta</taxon>
        <taxon>Embryophyta</taxon>
        <taxon>Tracheophyta</taxon>
        <taxon>Spermatophyta</taxon>
        <taxon>Magnoliopsida</taxon>
        <taxon>eudicotyledons</taxon>
        <taxon>Gunneridae</taxon>
        <taxon>Pentapetalae</taxon>
        <taxon>rosids</taxon>
        <taxon>malvids</taxon>
        <taxon>Brassicales</taxon>
        <taxon>Brassicaceae</taxon>
        <taxon>Camelineae</taxon>
        <taxon>Arabidopsis</taxon>
    </lineage>
</organism>
<dbReference type="EMBL" id="JAEFBJ010000003">
    <property type="protein sequence ID" value="KAG7633771.1"/>
    <property type="molecule type" value="Genomic_DNA"/>
</dbReference>
<dbReference type="InterPro" id="IPR055411">
    <property type="entry name" value="LRR_FXL15/At3g58940/PEG3-like"/>
</dbReference>
<dbReference type="SMART" id="SM00579">
    <property type="entry name" value="FBD"/>
    <property type="match status" value="1"/>
</dbReference>